<proteinExistence type="predicted"/>
<accession>A0ABM7NZP7</accession>
<dbReference type="InterPro" id="IPR011129">
    <property type="entry name" value="CSD"/>
</dbReference>
<dbReference type="Gene3D" id="2.40.50.140">
    <property type="entry name" value="Nucleic acid-binding proteins"/>
    <property type="match status" value="1"/>
</dbReference>
<feature type="domain" description="CSD" evidence="2">
    <location>
        <begin position="83"/>
        <end position="144"/>
    </location>
</feature>
<dbReference type="Pfam" id="PF00313">
    <property type="entry name" value="CSD"/>
    <property type="match status" value="1"/>
</dbReference>
<gene>
    <name evidence="3" type="ORF">prwr041_18000</name>
</gene>
<name>A0ABM7NZP7_9BACT</name>
<dbReference type="Proteomes" id="UP001319045">
    <property type="component" value="Chromosome"/>
</dbReference>
<dbReference type="InterPro" id="IPR002059">
    <property type="entry name" value="CSP_DNA-bd"/>
</dbReference>
<dbReference type="SUPFAM" id="SSF50249">
    <property type="entry name" value="Nucleic acid-binding proteins"/>
    <property type="match status" value="1"/>
</dbReference>
<dbReference type="PRINTS" id="PR00050">
    <property type="entry name" value="COLDSHOCK"/>
</dbReference>
<evidence type="ECO:0000259" key="2">
    <source>
        <dbReference type="PROSITE" id="PS51857"/>
    </source>
</evidence>
<dbReference type="EMBL" id="AP024484">
    <property type="protein sequence ID" value="BCS85907.1"/>
    <property type="molecule type" value="Genomic_DNA"/>
</dbReference>
<dbReference type="InterPro" id="IPR012340">
    <property type="entry name" value="NA-bd_OB-fold"/>
</dbReference>
<feature type="compositionally biased region" description="Basic residues" evidence="1">
    <location>
        <begin position="15"/>
        <end position="24"/>
    </location>
</feature>
<dbReference type="SMART" id="SM00357">
    <property type="entry name" value="CSP"/>
    <property type="match status" value="1"/>
</dbReference>
<protein>
    <submittedName>
        <fullName evidence="3">Cold-shock protein</fullName>
    </submittedName>
</protein>
<evidence type="ECO:0000313" key="3">
    <source>
        <dbReference type="EMBL" id="BCS85907.1"/>
    </source>
</evidence>
<evidence type="ECO:0000313" key="4">
    <source>
        <dbReference type="Proteomes" id="UP001319045"/>
    </source>
</evidence>
<organism evidence="3 4">
    <name type="scientific">Prevotella herbatica</name>
    <dbReference type="NCBI Taxonomy" id="2801997"/>
    <lineage>
        <taxon>Bacteria</taxon>
        <taxon>Pseudomonadati</taxon>
        <taxon>Bacteroidota</taxon>
        <taxon>Bacteroidia</taxon>
        <taxon>Bacteroidales</taxon>
        <taxon>Prevotellaceae</taxon>
        <taxon>Prevotella</taxon>
    </lineage>
</organism>
<dbReference type="PROSITE" id="PS51857">
    <property type="entry name" value="CSD_2"/>
    <property type="match status" value="1"/>
</dbReference>
<evidence type="ECO:0000256" key="1">
    <source>
        <dbReference type="SAM" id="MobiDB-lite"/>
    </source>
</evidence>
<keyword evidence="4" id="KW-1185">Reference proteome</keyword>
<dbReference type="CDD" id="cd04458">
    <property type="entry name" value="CSP_CDS"/>
    <property type="match status" value="1"/>
</dbReference>
<reference evidence="3 4" key="1">
    <citation type="journal article" date="2022" name="Int. J. Syst. Evol. Microbiol.">
        <title>Prevotella herbatica sp. nov., a plant polysaccharide-decomposing anaerobic bacterium isolated from a methanogenic reactor.</title>
        <authorList>
            <person name="Uek A."/>
            <person name="Tonouchi A."/>
            <person name="Kaku N."/>
            <person name="Ueki K."/>
        </authorList>
    </citation>
    <scope>NUCLEOTIDE SEQUENCE [LARGE SCALE GENOMIC DNA]</scope>
    <source>
        <strain evidence="3 4">WR041</strain>
    </source>
</reference>
<sequence>MGSFIGNNKREIQKQKQKKRQEKQHRKDERKANGGNSLDDMIAYVDVNGNIVDTPPDLTEKKEDIDVNSIEIATPKKVEEDPTMRGVVDYFNDDKGYGFIKDKNNGNKYFFHISNAPEGIKTGNAVTFELEQGKKDMVAVKIEFDK</sequence>
<dbReference type="RefSeq" id="WP_207153517.1">
    <property type="nucleotide sequence ID" value="NZ_AP024484.1"/>
</dbReference>
<feature type="region of interest" description="Disordered" evidence="1">
    <location>
        <begin position="1"/>
        <end position="39"/>
    </location>
</feature>